<evidence type="ECO:0000313" key="3">
    <source>
        <dbReference type="EMBL" id="OJD18808.1"/>
    </source>
</evidence>
<comment type="caution">
    <text evidence="3">The sequence shown here is derived from an EMBL/GenBank/DDBJ whole genome shotgun (WGS) entry which is preliminary data.</text>
</comment>
<evidence type="ECO:0000256" key="1">
    <source>
        <dbReference type="SAM" id="MobiDB-lite"/>
    </source>
</evidence>
<name>A0A1J9PQR7_9EURO</name>
<dbReference type="STRING" id="1447872.A0A1J9PQR7"/>
<dbReference type="PROSITE" id="PS50181">
    <property type="entry name" value="FBOX"/>
    <property type="match status" value="1"/>
</dbReference>
<dbReference type="Proteomes" id="UP000182235">
    <property type="component" value="Unassembled WGS sequence"/>
</dbReference>
<accession>A0A1J9PQR7</accession>
<sequence length="364" mass="40977">MPTEAGTPAHLRATLLSLPNELIQLILEPFPILSLLPLTLICQRIHGIVALLINYRLNALVSGIGPDNIFLRCYHPVSIGPYLKCAYLHTDALINLKTSPNRHGPSQNDQHHRHSDSSNFSMTGCLGRLKNSYTHFHPLGPSGSWINTNMSIALPPVGGSANSGQTDDMLIRGSIFLDENELFSQLITGVWLERQNRRIHLLDGGVVRLWRQWLGDMDRSRRLASRSGVGVCAGRESYYTLKVRSENSAREAMVYPWEEDNSIIWLGEKRAGLRFRVCHKRRVEGLQGAGDFGIDGVDDGGYDDENIPVCYDIEIEGWYHMSLLYSNVLVNLVDPSYSPSFPWNLIFDYVIRASCAYYDPFMRG</sequence>
<feature type="compositionally biased region" description="Polar residues" evidence="1">
    <location>
        <begin position="98"/>
        <end position="108"/>
    </location>
</feature>
<proteinExistence type="predicted"/>
<dbReference type="AlphaFoldDB" id="A0A1J9PQR7"/>
<dbReference type="EMBL" id="LGRN01000025">
    <property type="protein sequence ID" value="OJD18808.1"/>
    <property type="molecule type" value="Genomic_DNA"/>
</dbReference>
<reference evidence="3 4" key="1">
    <citation type="submission" date="2015-07" db="EMBL/GenBank/DDBJ databases">
        <title>Emmonsia species relationships and genome sequence.</title>
        <authorList>
            <consortium name="The Broad Institute Genomics Platform"/>
            <person name="Cuomo C.A."/>
            <person name="Munoz J.F."/>
            <person name="Imamovic A."/>
            <person name="Priest M.E."/>
            <person name="Young S."/>
            <person name="Clay O.K."/>
            <person name="McEwen J.G."/>
        </authorList>
    </citation>
    <scope>NUCLEOTIDE SEQUENCE [LARGE SCALE GENOMIC DNA]</scope>
    <source>
        <strain evidence="3 4">UAMH 9510</strain>
    </source>
</reference>
<evidence type="ECO:0000313" key="4">
    <source>
        <dbReference type="Proteomes" id="UP000182235"/>
    </source>
</evidence>
<keyword evidence="4" id="KW-1185">Reference proteome</keyword>
<feature type="domain" description="F-box" evidence="2">
    <location>
        <begin position="12"/>
        <end position="60"/>
    </location>
</feature>
<dbReference type="VEuPathDB" id="FungiDB:AJ78_01215"/>
<gene>
    <name evidence="3" type="ORF">AJ78_01215</name>
</gene>
<feature type="region of interest" description="Disordered" evidence="1">
    <location>
        <begin position="98"/>
        <end position="119"/>
    </location>
</feature>
<dbReference type="InterPro" id="IPR001810">
    <property type="entry name" value="F-box_dom"/>
</dbReference>
<protein>
    <recommendedName>
        <fullName evidence="2">F-box domain-containing protein</fullName>
    </recommendedName>
</protein>
<organism evidence="3 4">
    <name type="scientific">Emergomyces pasteurianus Ep9510</name>
    <dbReference type="NCBI Taxonomy" id="1447872"/>
    <lineage>
        <taxon>Eukaryota</taxon>
        <taxon>Fungi</taxon>
        <taxon>Dikarya</taxon>
        <taxon>Ascomycota</taxon>
        <taxon>Pezizomycotina</taxon>
        <taxon>Eurotiomycetes</taxon>
        <taxon>Eurotiomycetidae</taxon>
        <taxon>Onygenales</taxon>
        <taxon>Ajellomycetaceae</taxon>
        <taxon>Emergomyces</taxon>
    </lineage>
</organism>
<dbReference type="OrthoDB" id="9981546at2759"/>
<evidence type="ECO:0000259" key="2">
    <source>
        <dbReference type="PROSITE" id="PS50181"/>
    </source>
</evidence>